<dbReference type="GO" id="GO:0033863">
    <property type="term" value="F:ribose 1,5-bisphosphate phosphokinase activity"/>
    <property type="evidence" value="ECO:0007669"/>
    <property type="project" value="InterPro"/>
</dbReference>
<evidence type="ECO:0000313" key="5">
    <source>
        <dbReference type="EMBL" id="KKO02419.1"/>
    </source>
</evidence>
<dbReference type="GO" id="GO:0006015">
    <property type="term" value="P:5-phosphoribose 1-diphosphate biosynthetic process"/>
    <property type="evidence" value="ECO:0007669"/>
    <property type="project" value="InterPro"/>
</dbReference>
<dbReference type="AlphaFoldDB" id="A0A0F9YD74"/>
<organism evidence="5">
    <name type="scientific">marine sediment metagenome</name>
    <dbReference type="NCBI Taxonomy" id="412755"/>
    <lineage>
        <taxon>unclassified sequences</taxon>
        <taxon>metagenomes</taxon>
        <taxon>ecological metagenomes</taxon>
    </lineage>
</organism>
<dbReference type="NCBIfam" id="TIGR02322">
    <property type="entry name" value="phosphon_PhnN"/>
    <property type="match status" value="1"/>
</dbReference>
<sequence length="185" mass="20336">MGRLIYLMGASGVGKDCLLQAARRAHPEWLVAHRYLTRESSATEDCVALSDAEFSVRSELGMLCLAWQAHGLKYGVGVEVEAWLGRGTTVLLNGSRRALPMALERFGEALVPVVITAPPDVLRRRLMGRGRESIDEIEHRLKRHQEMERELMDAFPGVARVNNGGRLADSLTELTAVIKGCSAQA</sequence>
<evidence type="ECO:0000256" key="2">
    <source>
        <dbReference type="ARBA" id="ARBA00022741"/>
    </source>
</evidence>
<gene>
    <name evidence="5" type="ORF">LCGC14_0108350</name>
</gene>
<dbReference type="GO" id="GO:0005524">
    <property type="term" value="F:ATP binding"/>
    <property type="evidence" value="ECO:0007669"/>
    <property type="project" value="UniProtKB-KW"/>
</dbReference>
<protein>
    <recommendedName>
        <fullName evidence="4">Guanylate kinase/L-type calcium channel beta subunit domain-containing protein</fullName>
    </recommendedName>
</protein>
<dbReference type="InterPro" id="IPR027417">
    <property type="entry name" value="P-loop_NTPase"/>
</dbReference>
<dbReference type="Gene3D" id="3.40.50.300">
    <property type="entry name" value="P-loop containing nucleotide triphosphate hydrolases"/>
    <property type="match status" value="1"/>
</dbReference>
<evidence type="ECO:0000256" key="1">
    <source>
        <dbReference type="ARBA" id="ARBA00022679"/>
    </source>
</evidence>
<dbReference type="InterPro" id="IPR012699">
    <property type="entry name" value="PhnN"/>
</dbReference>
<dbReference type="InterPro" id="IPR008145">
    <property type="entry name" value="GK/Ca_channel_bsu"/>
</dbReference>
<keyword evidence="2" id="KW-0547">Nucleotide-binding</keyword>
<dbReference type="NCBIfam" id="NF007485">
    <property type="entry name" value="PRK10078.1"/>
    <property type="match status" value="1"/>
</dbReference>
<keyword evidence="3" id="KW-0067">ATP-binding</keyword>
<dbReference type="EMBL" id="LAZR01000031">
    <property type="protein sequence ID" value="KKO02419.1"/>
    <property type="molecule type" value="Genomic_DNA"/>
</dbReference>
<dbReference type="SUPFAM" id="SSF52540">
    <property type="entry name" value="P-loop containing nucleoside triphosphate hydrolases"/>
    <property type="match status" value="1"/>
</dbReference>
<evidence type="ECO:0000259" key="4">
    <source>
        <dbReference type="SMART" id="SM00072"/>
    </source>
</evidence>
<accession>A0A0F9YD74</accession>
<proteinExistence type="inferred from homology"/>
<name>A0A0F9YD74_9ZZZZ</name>
<evidence type="ECO:0000256" key="3">
    <source>
        <dbReference type="ARBA" id="ARBA00022840"/>
    </source>
</evidence>
<dbReference type="HAMAP" id="MF_00836">
    <property type="entry name" value="PhnN"/>
    <property type="match status" value="1"/>
</dbReference>
<dbReference type="SMART" id="SM00072">
    <property type="entry name" value="GuKc"/>
    <property type="match status" value="1"/>
</dbReference>
<keyword evidence="1" id="KW-0808">Transferase</keyword>
<comment type="caution">
    <text evidence="5">The sequence shown here is derived from an EMBL/GenBank/DDBJ whole genome shotgun (WGS) entry which is preliminary data.</text>
</comment>
<reference evidence="5" key="1">
    <citation type="journal article" date="2015" name="Nature">
        <title>Complex archaea that bridge the gap between prokaryotes and eukaryotes.</title>
        <authorList>
            <person name="Spang A."/>
            <person name="Saw J.H."/>
            <person name="Jorgensen S.L."/>
            <person name="Zaremba-Niedzwiedzka K."/>
            <person name="Martijn J."/>
            <person name="Lind A.E."/>
            <person name="van Eijk R."/>
            <person name="Schleper C."/>
            <person name="Guy L."/>
            <person name="Ettema T.J."/>
        </authorList>
    </citation>
    <scope>NUCLEOTIDE SEQUENCE</scope>
</reference>
<feature type="domain" description="Guanylate kinase/L-type calcium channel beta subunit" evidence="4">
    <location>
        <begin position="1"/>
        <end position="182"/>
    </location>
</feature>